<keyword evidence="2" id="KW-1185">Reference proteome</keyword>
<dbReference type="RefSeq" id="WP_238072702.1">
    <property type="nucleotide sequence ID" value="NZ_JAKNJB010000001.1"/>
</dbReference>
<sequence length="123" mass="14092">MDELFESFDAWIEDVGQEILDEENKPMLLNPARLTQMQFVYAVLKKYAIVNDAIVTYKLNEPFTSMGSVTIEGEDFILSNPKWFARAAEMASNVEIYTLANGNIRITFTFHEYAKPIESQALE</sequence>
<evidence type="ECO:0000313" key="2">
    <source>
        <dbReference type="Proteomes" id="UP001200313"/>
    </source>
</evidence>
<name>A0ABS9M4V7_9FIRM</name>
<organism evidence="1 2">
    <name type="scientific">Intestinimonas massiliensis</name>
    <name type="common">ex Afouda et al. 2020</name>
    <dbReference type="NCBI Taxonomy" id="1673721"/>
    <lineage>
        <taxon>Bacteria</taxon>
        <taxon>Bacillati</taxon>
        <taxon>Bacillota</taxon>
        <taxon>Clostridia</taxon>
        <taxon>Eubacteriales</taxon>
        <taxon>Intestinimonas</taxon>
    </lineage>
</organism>
<proteinExistence type="predicted"/>
<comment type="caution">
    <text evidence="1">The sequence shown here is derived from an EMBL/GenBank/DDBJ whole genome shotgun (WGS) entry which is preliminary data.</text>
</comment>
<reference evidence="1 2" key="1">
    <citation type="submission" date="2022-01" db="EMBL/GenBank/DDBJ databases">
        <title>Collection of gut derived symbiotic bacterial strains cultured from healthy donors.</title>
        <authorList>
            <person name="Lin H."/>
            <person name="Kohout C."/>
            <person name="Waligurski E."/>
            <person name="Pamer E.G."/>
        </authorList>
    </citation>
    <scope>NUCLEOTIDE SEQUENCE [LARGE SCALE GENOMIC DNA]</scope>
    <source>
        <strain evidence="1 2">DFI.3.7</strain>
    </source>
</reference>
<accession>A0ABS9M4V7</accession>
<gene>
    <name evidence="1" type="ORF">L0P79_00550</name>
</gene>
<protein>
    <submittedName>
        <fullName evidence="1">Uncharacterized protein</fullName>
    </submittedName>
</protein>
<dbReference type="Proteomes" id="UP001200313">
    <property type="component" value="Unassembled WGS sequence"/>
</dbReference>
<evidence type="ECO:0000313" key="1">
    <source>
        <dbReference type="EMBL" id="MCG4525565.1"/>
    </source>
</evidence>
<dbReference type="EMBL" id="JAKNJB010000001">
    <property type="protein sequence ID" value="MCG4525565.1"/>
    <property type="molecule type" value="Genomic_DNA"/>
</dbReference>